<dbReference type="SMART" id="SM00448">
    <property type="entry name" value="REC"/>
    <property type="match status" value="1"/>
</dbReference>
<dbReference type="Gene3D" id="1.10.10.10">
    <property type="entry name" value="Winged helix-like DNA-binding domain superfamily/Winged helix DNA-binding domain"/>
    <property type="match status" value="1"/>
</dbReference>
<dbReference type="CDD" id="cd00383">
    <property type="entry name" value="trans_reg_C"/>
    <property type="match status" value="1"/>
</dbReference>
<keyword evidence="5" id="KW-0804">Transcription</keyword>
<gene>
    <name evidence="10" type="ORF">ACK2TP_10125</name>
</gene>
<keyword evidence="4 7" id="KW-0238">DNA-binding</keyword>
<dbReference type="PANTHER" id="PTHR48111:SF22">
    <property type="entry name" value="REGULATOR OF RPOS"/>
    <property type="match status" value="1"/>
</dbReference>
<dbReference type="PANTHER" id="PTHR48111">
    <property type="entry name" value="REGULATOR OF RPOS"/>
    <property type="match status" value="1"/>
</dbReference>
<evidence type="ECO:0000256" key="6">
    <source>
        <dbReference type="PROSITE-ProRule" id="PRU00169"/>
    </source>
</evidence>
<proteinExistence type="predicted"/>
<feature type="domain" description="OmpR/PhoB-type" evidence="9">
    <location>
        <begin position="125"/>
        <end position="224"/>
    </location>
</feature>
<dbReference type="SUPFAM" id="SSF52172">
    <property type="entry name" value="CheY-like"/>
    <property type="match status" value="1"/>
</dbReference>
<dbReference type="PROSITE" id="PS50110">
    <property type="entry name" value="RESPONSE_REGULATORY"/>
    <property type="match status" value="1"/>
</dbReference>
<evidence type="ECO:0000313" key="10">
    <source>
        <dbReference type="EMBL" id="MFN2976120.1"/>
    </source>
</evidence>
<keyword evidence="2" id="KW-0902">Two-component regulatory system</keyword>
<feature type="DNA-binding region" description="OmpR/PhoB-type" evidence="7">
    <location>
        <begin position="125"/>
        <end position="224"/>
    </location>
</feature>
<evidence type="ECO:0000256" key="2">
    <source>
        <dbReference type="ARBA" id="ARBA00023012"/>
    </source>
</evidence>
<dbReference type="InterPro" id="IPR039420">
    <property type="entry name" value="WalR-like"/>
</dbReference>
<dbReference type="Proteomes" id="UP001634747">
    <property type="component" value="Unassembled WGS sequence"/>
</dbReference>
<evidence type="ECO:0000256" key="1">
    <source>
        <dbReference type="ARBA" id="ARBA00022553"/>
    </source>
</evidence>
<dbReference type="Pfam" id="PF00072">
    <property type="entry name" value="Response_reg"/>
    <property type="match status" value="1"/>
</dbReference>
<organism evidence="10 11">
    <name type="scientific">Terriglobus aquaticus</name>
    <dbReference type="NCBI Taxonomy" id="940139"/>
    <lineage>
        <taxon>Bacteria</taxon>
        <taxon>Pseudomonadati</taxon>
        <taxon>Acidobacteriota</taxon>
        <taxon>Terriglobia</taxon>
        <taxon>Terriglobales</taxon>
        <taxon>Acidobacteriaceae</taxon>
        <taxon>Terriglobus</taxon>
    </lineage>
</organism>
<keyword evidence="3" id="KW-0805">Transcription regulation</keyword>
<accession>A0ABW9KMG6</accession>
<evidence type="ECO:0000313" key="11">
    <source>
        <dbReference type="Proteomes" id="UP001634747"/>
    </source>
</evidence>
<dbReference type="InterPro" id="IPR011006">
    <property type="entry name" value="CheY-like_superfamily"/>
</dbReference>
<feature type="modified residue" description="4-aspartylphosphate" evidence="6">
    <location>
        <position position="51"/>
    </location>
</feature>
<feature type="domain" description="Response regulatory" evidence="8">
    <location>
        <begin position="2"/>
        <end position="116"/>
    </location>
</feature>
<dbReference type="InterPro" id="IPR036388">
    <property type="entry name" value="WH-like_DNA-bd_sf"/>
</dbReference>
<dbReference type="RefSeq" id="WP_263412389.1">
    <property type="nucleotide sequence ID" value="NZ_BAABBH010000001.1"/>
</dbReference>
<evidence type="ECO:0000256" key="3">
    <source>
        <dbReference type="ARBA" id="ARBA00023015"/>
    </source>
</evidence>
<protein>
    <submittedName>
        <fullName evidence="10">Response regulator transcription factor</fullName>
    </submittedName>
</protein>
<reference evidence="10 11" key="1">
    <citation type="submission" date="2024-12" db="EMBL/GenBank/DDBJ databases">
        <authorList>
            <person name="Lee Y."/>
        </authorList>
    </citation>
    <scope>NUCLEOTIDE SEQUENCE [LARGE SCALE GENOMIC DNA]</scope>
    <source>
        <strain evidence="10 11">03SUJ4</strain>
    </source>
</reference>
<evidence type="ECO:0000256" key="4">
    <source>
        <dbReference type="ARBA" id="ARBA00023125"/>
    </source>
</evidence>
<evidence type="ECO:0000256" key="7">
    <source>
        <dbReference type="PROSITE-ProRule" id="PRU01091"/>
    </source>
</evidence>
<evidence type="ECO:0000259" key="9">
    <source>
        <dbReference type="PROSITE" id="PS51755"/>
    </source>
</evidence>
<dbReference type="InterPro" id="IPR001867">
    <property type="entry name" value="OmpR/PhoB-type_DNA-bd"/>
</dbReference>
<dbReference type="CDD" id="cd17624">
    <property type="entry name" value="REC_OmpR_PmrA-like"/>
    <property type="match status" value="1"/>
</dbReference>
<dbReference type="InterPro" id="IPR001789">
    <property type="entry name" value="Sig_transdc_resp-reg_receiver"/>
</dbReference>
<keyword evidence="1 6" id="KW-0597">Phosphoprotein</keyword>
<dbReference type="PROSITE" id="PS51755">
    <property type="entry name" value="OMPR_PHOB"/>
    <property type="match status" value="1"/>
</dbReference>
<dbReference type="Pfam" id="PF00486">
    <property type="entry name" value="Trans_reg_C"/>
    <property type="match status" value="1"/>
</dbReference>
<dbReference type="Gene3D" id="6.10.250.690">
    <property type="match status" value="1"/>
</dbReference>
<keyword evidence="11" id="KW-1185">Reference proteome</keyword>
<evidence type="ECO:0000259" key="8">
    <source>
        <dbReference type="PROSITE" id="PS50110"/>
    </source>
</evidence>
<dbReference type="Gene3D" id="3.40.50.2300">
    <property type="match status" value="1"/>
</dbReference>
<evidence type="ECO:0000256" key="5">
    <source>
        <dbReference type="ARBA" id="ARBA00023163"/>
    </source>
</evidence>
<dbReference type="EMBL" id="JBJYXY010000001">
    <property type="protein sequence ID" value="MFN2976120.1"/>
    <property type="molecule type" value="Genomic_DNA"/>
</dbReference>
<comment type="caution">
    <text evidence="10">The sequence shown here is derived from an EMBL/GenBank/DDBJ whole genome shotgun (WGS) entry which is preliminary data.</text>
</comment>
<dbReference type="SMART" id="SM00862">
    <property type="entry name" value="Trans_reg_C"/>
    <property type="match status" value="1"/>
</dbReference>
<sequence length="257" mass="28097">MQILLVEDDSALASFLKKGMEQQGHTVMHAANGEAGVEIAAENQNDVIVLDLNLPRLDGVEVLQRMRLGGVQTPVLVLTGRGSVEERIRCLDAGADDFLVKPFSFHEMAARCRAILRRKGVETESSVVRHGALQVDRLTRTVHVHGAEVVLTAKEFALLDYLLQNRKRAVSRPELLEKVWKMAPDSGTNVVDVYVNYLRRKLRTDEGDEDLIVTVRGSGYALAPAAGPLKMVPRKPASDASFPAHMPGTEAFPAVAA</sequence>
<name>A0ABW9KMG6_9BACT</name>